<protein>
    <recommendedName>
        <fullName evidence="3">ABM domain-containing protein</fullName>
    </recommendedName>
</protein>
<dbReference type="PANTHER" id="PTHR42052:SF1">
    <property type="entry name" value="ABM DOMAIN-CONTAINING PROTEIN"/>
    <property type="match status" value="1"/>
</dbReference>
<organism evidence="1 2">
    <name type="scientific">Parathielavia appendiculata</name>
    <dbReference type="NCBI Taxonomy" id="2587402"/>
    <lineage>
        <taxon>Eukaryota</taxon>
        <taxon>Fungi</taxon>
        <taxon>Dikarya</taxon>
        <taxon>Ascomycota</taxon>
        <taxon>Pezizomycotina</taxon>
        <taxon>Sordariomycetes</taxon>
        <taxon>Sordariomycetidae</taxon>
        <taxon>Sordariales</taxon>
        <taxon>Chaetomiaceae</taxon>
        <taxon>Parathielavia</taxon>
    </lineage>
</organism>
<evidence type="ECO:0000313" key="1">
    <source>
        <dbReference type="EMBL" id="KAK4127787.1"/>
    </source>
</evidence>
<dbReference type="Gene3D" id="3.30.70.100">
    <property type="match status" value="2"/>
</dbReference>
<gene>
    <name evidence="1" type="ORF">N657DRAFT_688001</name>
</gene>
<dbReference type="Proteomes" id="UP001302602">
    <property type="component" value="Unassembled WGS sequence"/>
</dbReference>
<comment type="caution">
    <text evidence="1">The sequence shown here is derived from an EMBL/GenBank/DDBJ whole genome shotgun (WGS) entry which is preliminary data.</text>
</comment>
<reference evidence="1" key="1">
    <citation type="journal article" date="2023" name="Mol. Phylogenet. Evol.">
        <title>Genome-scale phylogeny and comparative genomics of the fungal order Sordariales.</title>
        <authorList>
            <person name="Hensen N."/>
            <person name="Bonometti L."/>
            <person name="Westerberg I."/>
            <person name="Brannstrom I.O."/>
            <person name="Guillou S."/>
            <person name="Cros-Aarteil S."/>
            <person name="Calhoun S."/>
            <person name="Haridas S."/>
            <person name="Kuo A."/>
            <person name="Mondo S."/>
            <person name="Pangilinan J."/>
            <person name="Riley R."/>
            <person name="LaButti K."/>
            <person name="Andreopoulos B."/>
            <person name="Lipzen A."/>
            <person name="Chen C."/>
            <person name="Yan M."/>
            <person name="Daum C."/>
            <person name="Ng V."/>
            <person name="Clum A."/>
            <person name="Steindorff A."/>
            <person name="Ohm R.A."/>
            <person name="Martin F."/>
            <person name="Silar P."/>
            <person name="Natvig D.O."/>
            <person name="Lalanne C."/>
            <person name="Gautier V."/>
            <person name="Ament-Velasquez S.L."/>
            <person name="Kruys A."/>
            <person name="Hutchinson M.I."/>
            <person name="Powell A.J."/>
            <person name="Barry K."/>
            <person name="Miller A.N."/>
            <person name="Grigoriev I.V."/>
            <person name="Debuchy R."/>
            <person name="Gladieux P."/>
            <person name="Hiltunen Thoren M."/>
            <person name="Johannesson H."/>
        </authorList>
    </citation>
    <scope>NUCLEOTIDE SEQUENCE</scope>
    <source>
        <strain evidence="1">CBS 731.68</strain>
    </source>
</reference>
<sequence>MTVTEFALLHLRHPLSASTPSRLLPTLATAMRLQDQWHLTHFPHLPSSAADRAAVWFTQVEDPSYLLTTANWESVAAHWKWIRSAENKRVMAELDGEVISGETVLLHVVGDIFCSSPSRSKSEPETIPLLRSPVISIQRTFIEKREKEAFAVRFEQIKGIVQEHAHPFLMRYGWREDVEDDAEEEEFVLVCGWESVEEHSACAETWESSKYSELRELVARVDLKHYTRLSLE</sequence>
<evidence type="ECO:0000313" key="2">
    <source>
        <dbReference type="Proteomes" id="UP001302602"/>
    </source>
</evidence>
<dbReference type="RefSeq" id="XP_062651558.1">
    <property type="nucleotide sequence ID" value="XM_062796917.1"/>
</dbReference>
<keyword evidence="2" id="KW-1185">Reference proteome</keyword>
<proteinExistence type="predicted"/>
<name>A0AAN6U7B3_9PEZI</name>
<dbReference type="PANTHER" id="PTHR42052">
    <property type="entry name" value="ABM DOMAIN-CONTAINING PROTEIN"/>
    <property type="match status" value="1"/>
</dbReference>
<reference evidence="1" key="2">
    <citation type="submission" date="2023-05" db="EMBL/GenBank/DDBJ databases">
        <authorList>
            <consortium name="Lawrence Berkeley National Laboratory"/>
            <person name="Steindorff A."/>
            <person name="Hensen N."/>
            <person name="Bonometti L."/>
            <person name="Westerberg I."/>
            <person name="Brannstrom I.O."/>
            <person name="Guillou S."/>
            <person name="Cros-Aarteil S."/>
            <person name="Calhoun S."/>
            <person name="Haridas S."/>
            <person name="Kuo A."/>
            <person name="Mondo S."/>
            <person name="Pangilinan J."/>
            <person name="Riley R."/>
            <person name="Labutti K."/>
            <person name="Andreopoulos B."/>
            <person name="Lipzen A."/>
            <person name="Chen C."/>
            <person name="Yanf M."/>
            <person name="Daum C."/>
            <person name="Ng V."/>
            <person name="Clum A."/>
            <person name="Ohm R."/>
            <person name="Martin F."/>
            <person name="Silar P."/>
            <person name="Natvig D."/>
            <person name="Lalanne C."/>
            <person name="Gautier V."/>
            <person name="Ament-Velasquez S.L."/>
            <person name="Kruys A."/>
            <person name="Hutchinson M.I."/>
            <person name="Powell A.J."/>
            <person name="Barry K."/>
            <person name="Miller A.N."/>
            <person name="Grigoriev I.V."/>
            <person name="Debuchy R."/>
            <person name="Gladieux P."/>
            <person name="Thoren M.H."/>
            <person name="Johannesson H."/>
        </authorList>
    </citation>
    <scope>NUCLEOTIDE SEQUENCE</scope>
    <source>
        <strain evidence="1">CBS 731.68</strain>
    </source>
</reference>
<evidence type="ECO:0008006" key="3">
    <source>
        <dbReference type="Google" id="ProtNLM"/>
    </source>
</evidence>
<dbReference type="EMBL" id="MU853224">
    <property type="protein sequence ID" value="KAK4127787.1"/>
    <property type="molecule type" value="Genomic_DNA"/>
</dbReference>
<dbReference type="GeneID" id="87833685"/>
<dbReference type="AlphaFoldDB" id="A0AAN6U7B3"/>
<accession>A0AAN6U7B3</accession>